<name>A0A7R9GSB3_TIMCR</name>
<evidence type="ECO:0000256" key="4">
    <source>
        <dbReference type="ARBA" id="ARBA00022989"/>
    </source>
</evidence>
<dbReference type="AlphaFoldDB" id="A0A7R9GSB3"/>
<protein>
    <submittedName>
        <fullName evidence="7">Uncharacterized protein</fullName>
    </submittedName>
</protein>
<sequence length="182" mass="21029">MSISGFTVGIVCHNTYRYLDLFFPGRTFHVVMKKVVLDQLVCSPMYISTFFATMAFLEDSSIKQFVDEMNQKAWKLYVAECAIWPPAQETKHLSRVSDANLTSNAGGWIGNFMIQATIIKVENWVQPCFNRLQGPSCSDQSQDVPFFRRREYNNWTNVKRIEGSASWRKTSDWLSLSRHSIH</sequence>
<comment type="similarity">
    <text evidence="2 6">Belongs to the peroxisomal membrane protein PXMP2/4 family.</text>
</comment>
<evidence type="ECO:0000256" key="1">
    <source>
        <dbReference type="ARBA" id="ARBA00004141"/>
    </source>
</evidence>
<gene>
    <name evidence="7" type="ORF">TCEB3V08_LOCUS2793</name>
</gene>
<accession>A0A7R9GSB3</accession>
<evidence type="ECO:0000256" key="6">
    <source>
        <dbReference type="RuleBase" id="RU363053"/>
    </source>
</evidence>
<dbReference type="PANTHER" id="PTHR11266">
    <property type="entry name" value="PEROXISOMAL MEMBRANE PROTEIN 2, PXMP2 MPV17"/>
    <property type="match status" value="1"/>
</dbReference>
<evidence type="ECO:0000256" key="3">
    <source>
        <dbReference type="ARBA" id="ARBA00022692"/>
    </source>
</evidence>
<evidence type="ECO:0000256" key="2">
    <source>
        <dbReference type="ARBA" id="ARBA00006824"/>
    </source>
</evidence>
<dbReference type="InterPro" id="IPR007248">
    <property type="entry name" value="Mpv17_PMP22"/>
</dbReference>
<dbReference type="GO" id="GO:0061668">
    <property type="term" value="P:mitochondrial ribosome assembly"/>
    <property type="evidence" value="ECO:0007669"/>
    <property type="project" value="TreeGrafter"/>
</dbReference>
<reference evidence="7" key="1">
    <citation type="submission" date="2020-11" db="EMBL/GenBank/DDBJ databases">
        <authorList>
            <person name="Tran Van P."/>
        </authorList>
    </citation>
    <scope>NUCLEOTIDE SEQUENCE</scope>
</reference>
<keyword evidence="5" id="KW-0472">Membrane</keyword>
<dbReference type="EMBL" id="OC317088">
    <property type="protein sequence ID" value="CAD7394894.1"/>
    <property type="molecule type" value="Genomic_DNA"/>
</dbReference>
<keyword evidence="4" id="KW-1133">Transmembrane helix</keyword>
<dbReference type="GO" id="GO:0005739">
    <property type="term" value="C:mitochondrion"/>
    <property type="evidence" value="ECO:0007669"/>
    <property type="project" value="TreeGrafter"/>
</dbReference>
<proteinExistence type="inferred from homology"/>
<comment type="subcellular location">
    <subcellularLocation>
        <location evidence="1">Membrane</location>
        <topology evidence="1">Multi-pass membrane protein</topology>
    </subcellularLocation>
</comment>
<evidence type="ECO:0000313" key="7">
    <source>
        <dbReference type="EMBL" id="CAD7394894.1"/>
    </source>
</evidence>
<evidence type="ECO:0000256" key="5">
    <source>
        <dbReference type="ARBA" id="ARBA00023136"/>
    </source>
</evidence>
<dbReference type="GO" id="GO:0016020">
    <property type="term" value="C:membrane"/>
    <property type="evidence" value="ECO:0007669"/>
    <property type="project" value="UniProtKB-SubCell"/>
</dbReference>
<keyword evidence="3" id="KW-0812">Transmembrane</keyword>
<organism evidence="7">
    <name type="scientific">Timema cristinae</name>
    <name type="common">Walking stick</name>
    <dbReference type="NCBI Taxonomy" id="61476"/>
    <lineage>
        <taxon>Eukaryota</taxon>
        <taxon>Metazoa</taxon>
        <taxon>Ecdysozoa</taxon>
        <taxon>Arthropoda</taxon>
        <taxon>Hexapoda</taxon>
        <taxon>Insecta</taxon>
        <taxon>Pterygota</taxon>
        <taxon>Neoptera</taxon>
        <taxon>Polyneoptera</taxon>
        <taxon>Phasmatodea</taxon>
        <taxon>Timematodea</taxon>
        <taxon>Timematoidea</taxon>
        <taxon>Timematidae</taxon>
        <taxon>Timema</taxon>
    </lineage>
</organism>
<dbReference type="PANTHER" id="PTHR11266:SF8">
    <property type="entry name" value="MPV17-LIKE PROTEIN 2"/>
    <property type="match status" value="1"/>
</dbReference>